<name>A0A938X126_9CLOT</name>
<gene>
    <name evidence="1" type="ORF">H6A13_01910</name>
</gene>
<accession>A0A938X126</accession>
<proteinExistence type="predicted"/>
<dbReference type="AlphaFoldDB" id="A0A938X126"/>
<sequence length="95" mass="10725">MKQKIVVVLYDASYQKLASSFHSGNDYLDRFLQIPDSLNDNIGKTYILIFEDEKTIIGYFNLGVGYIEQATDGITVRKIGGAIHINCLALDEFFN</sequence>
<reference evidence="1" key="2">
    <citation type="journal article" date="2021" name="Sci. Rep.">
        <title>The distribution of antibiotic resistance genes in chicken gut microbiota commensals.</title>
        <authorList>
            <person name="Juricova H."/>
            <person name="Matiasovicova J."/>
            <person name="Kubasova T."/>
            <person name="Cejkova D."/>
            <person name="Rychlik I."/>
        </authorList>
    </citation>
    <scope>NUCLEOTIDE SEQUENCE</scope>
    <source>
        <strain evidence="1">An420c</strain>
    </source>
</reference>
<keyword evidence="2" id="KW-1185">Reference proteome</keyword>
<organism evidence="1 2">
    <name type="scientific">Mordavella massiliensis</name>
    <dbReference type="NCBI Taxonomy" id="1871024"/>
    <lineage>
        <taxon>Bacteria</taxon>
        <taxon>Bacillati</taxon>
        <taxon>Bacillota</taxon>
        <taxon>Clostridia</taxon>
        <taxon>Eubacteriales</taxon>
        <taxon>Clostridiaceae</taxon>
        <taxon>Mordavella</taxon>
    </lineage>
</organism>
<reference evidence="1" key="1">
    <citation type="submission" date="2020-08" db="EMBL/GenBank/DDBJ databases">
        <authorList>
            <person name="Cejkova D."/>
            <person name="Kubasova T."/>
            <person name="Jahodarova E."/>
            <person name="Rychlik I."/>
        </authorList>
    </citation>
    <scope>NUCLEOTIDE SEQUENCE</scope>
    <source>
        <strain evidence="1">An420c</strain>
    </source>
</reference>
<evidence type="ECO:0000313" key="2">
    <source>
        <dbReference type="Proteomes" id="UP000713880"/>
    </source>
</evidence>
<protein>
    <submittedName>
        <fullName evidence="1">Uncharacterized protein</fullName>
    </submittedName>
</protein>
<evidence type="ECO:0000313" key="1">
    <source>
        <dbReference type="EMBL" id="MBM6825861.1"/>
    </source>
</evidence>
<dbReference type="RefSeq" id="WP_204907931.1">
    <property type="nucleotide sequence ID" value="NZ_JACJLV010000004.1"/>
</dbReference>
<dbReference type="Proteomes" id="UP000713880">
    <property type="component" value="Unassembled WGS sequence"/>
</dbReference>
<dbReference type="Gene3D" id="3.40.630.30">
    <property type="match status" value="1"/>
</dbReference>
<comment type="caution">
    <text evidence="1">The sequence shown here is derived from an EMBL/GenBank/DDBJ whole genome shotgun (WGS) entry which is preliminary data.</text>
</comment>
<dbReference type="EMBL" id="JACJLV010000004">
    <property type="protein sequence ID" value="MBM6825861.1"/>
    <property type="molecule type" value="Genomic_DNA"/>
</dbReference>